<accession>A0A0B0IGX4</accession>
<dbReference type="GO" id="GO:0005524">
    <property type="term" value="F:ATP binding"/>
    <property type="evidence" value="ECO:0007669"/>
    <property type="project" value="UniProtKB-KW"/>
</dbReference>
<dbReference type="OrthoDB" id="9801938at2"/>
<sequence>MVTKRDIRDEVSGKLESMSDEEWRGWSKEIAKHLISSSLWKRAEVLALTISRGKEVDTYFLIETAWKQGKKVVVPRTNFKNREMAFYELTSFDQLEDGPYNLKEPNLRRCSAIDPKKIELVIVPGLAFDKNGSRLGFGGGFYDRFLPQTKAQRIALAFPCQIVPLVPTEPHDCLIDHIINPDGFLS</sequence>
<comment type="caution">
    <text evidence="6">The sequence shown here is derived from an EMBL/GenBank/DDBJ whole genome shotgun (WGS) entry which is preliminary data.</text>
</comment>
<dbReference type="GO" id="GO:0030272">
    <property type="term" value="F:5-formyltetrahydrofolate cyclo-ligase activity"/>
    <property type="evidence" value="ECO:0007669"/>
    <property type="project" value="UniProtKB-EC"/>
</dbReference>
<dbReference type="GO" id="GO:0035999">
    <property type="term" value="P:tetrahydrofolate interconversion"/>
    <property type="evidence" value="ECO:0007669"/>
    <property type="project" value="TreeGrafter"/>
</dbReference>
<keyword evidence="5" id="KW-0479">Metal-binding</keyword>
<evidence type="ECO:0000256" key="1">
    <source>
        <dbReference type="ARBA" id="ARBA00010638"/>
    </source>
</evidence>
<dbReference type="Pfam" id="PF01812">
    <property type="entry name" value="5-FTHF_cyc-lig"/>
    <property type="match status" value="1"/>
</dbReference>
<dbReference type="STRING" id="333138.LQ50_00610"/>
<dbReference type="PIRSF" id="PIRSF006806">
    <property type="entry name" value="FTHF_cligase"/>
    <property type="match status" value="1"/>
</dbReference>
<feature type="binding site" evidence="4">
    <location>
        <position position="55"/>
    </location>
    <ligand>
        <name>substrate</name>
    </ligand>
</feature>
<dbReference type="GO" id="GO:0009396">
    <property type="term" value="P:folic acid-containing compound biosynthetic process"/>
    <property type="evidence" value="ECO:0007669"/>
    <property type="project" value="TreeGrafter"/>
</dbReference>
<gene>
    <name evidence="6" type="ORF">LQ50_00610</name>
</gene>
<keyword evidence="3 4" id="KW-0067">ATP-binding</keyword>
<feature type="binding site" evidence="4">
    <location>
        <position position="50"/>
    </location>
    <ligand>
        <name>substrate</name>
    </ligand>
</feature>
<evidence type="ECO:0000256" key="4">
    <source>
        <dbReference type="PIRSR" id="PIRSR006806-1"/>
    </source>
</evidence>
<name>A0A0B0IGX4_9BACI</name>
<keyword evidence="5" id="KW-0460">Magnesium</keyword>
<evidence type="ECO:0000313" key="6">
    <source>
        <dbReference type="EMBL" id="KHF41833.1"/>
    </source>
</evidence>
<dbReference type="NCBIfam" id="TIGR02727">
    <property type="entry name" value="MTHFS_bact"/>
    <property type="match status" value="1"/>
</dbReference>
<feature type="binding site" evidence="4">
    <location>
        <begin position="134"/>
        <end position="142"/>
    </location>
    <ligand>
        <name>ATP</name>
        <dbReference type="ChEBI" id="CHEBI:30616"/>
    </ligand>
</feature>
<evidence type="ECO:0000256" key="2">
    <source>
        <dbReference type="ARBA" id="ARBA00022741"/>
    </source>
</evidence>
<evidence type="ECO:0000256" key="3">
    <source>
        <dbReference type="ARBA" id="ARBA00022840"/>
    </source>
</evidence>
<comment type="catalytic activity">
    <reaction evidence="5">
        <text>(6S)-5-formyl-5,6,7,8-tetrahydrofolate + ATP = (6R)-5,10-methenyltetrahydrofolate + ADP + phosphate</text>
        <dbReference type="Rhea" id="RHEA:10488"/>
        <dbReference type="ChEBI" id="CHEBI:30616"/>
        <dbReference type="ChEBI" id="CHEBI:43474"/>
        <dbReference type="ChEBI" id="CHEBI:57455"/>
        <dbReference type="ChEBI" id="CHEBI:57457"/>
        <dbReference type="ChEBI" id="CHEBI:456216"/>
        <dbReference type="EC" id="6.3.3.2"/>
    </reaction>
</comment>
<dbReference type="EC" id="6.3.3.2" evidence="5"/>
<dbReference type="InterPro" id="IPR037171">
    <property type="entry name" value="NagB/RpiA_transferase-like"/>
</dbReference>
<dbReference type="eggNOG" id="COG0212">
    <property type="taxonomic scope" value="Bacteria"/>
</dbReference>
<comment type="cofactor">
    <cofactor evidence="5">
        <name>Mg(2+)</name>
        <dbReference type="ChEBI" id="CHEBI:18420"/>
    </cofactor>
</comment>
<dbReference type="Proteomes" id="UP000030832">
    <property type="component" value="Unassembled WGS sequence"/>
</dbReference>
<protein>
    <recommendedName>
        <fullName evidence="5">5-formyltetrahydrofolate cyclo-ligase</fullName>
        <ecNumber evidence="5">6.3.3.2</ecNumber>
    </recommendedName>
</protein>
<dbReference type="AlphaFoldDB" id="A0A0B0IGX4"/>
<dbReference type="SUPFAM" id="SSF100950">
    <property type="entry name" value="NagB/RpiA/CoA transferase-like"/>
    <property type="match status" value="1"/>
</dbReference>
<dbReference type="GO" id="GO:0046872">
    <property type="term" value="F:metal ion binding"/>
    <property type="evidence" value="ECO:0007669"/>
    <property type="project" value="UniProtKB-KW"/>
</dbReference>
<dbReference type="PANTHER" id="PTHR23407">
    <property type="entry name" value="ATPASE INHIBITOR/5-FORMYLTETRAHYDROFOLATE CYCLO-LIGASE"/>
    <property type="match status" value="1"/>
</dbReference>
<dbReference type="PANTHER" id="PTHR23407:SF1">
    <property type="entry name" value="5-FORMYLTETRAHYDROFOLATE CYCLO-LIGASE"/>
    <property type="match status" value="1"/>
</dbReference>
<keyword evidence="7" id="KW-1185">Reference proteome</keyword>
<dbReference type="EMBL" id="JRJU01000001">
    <property type="protein sequence ID" value="KHF41833.1"/>
    <property type="molecule type" value="Genomic_DNA"/>
</dbReference>
<dbReference type="InterPro" id="IPR002698">
    <property type="entry name" value="FTHF_cligase"/>
</dbReference>
<organism evidence="6 7">
    <name type="scientific">Halalkalibacter okhensis</name>
    <dbReference type="NCBI Taxonomy" id="333138"/>
    <lineage>
        <taxon>Bacteria</taxon>
        <taxon>Bacillati</taxon>
        <taxon>Bacillota</taxon>
        <taxon>Bacilli</taxon>
        <taxon>Bacillales</taxon>
        <taxon>Bacillaceae</taxon>
        <taxon>Halalkalibacter</taxon>
    </lineage>
</organism>
<evidence type="ECO:0000313" key="7">
    <source>
        <dbReference type="Proteomes" id="UP000030832"/>
    </source>
</evidence>
<feature type="binding site" evidence="4">
    <location>
        <begin position="4"/>
        <end position="8"/>
    </location>
    <ligand>
        <name>ATP</name>
        <dbReference type="ChEBI" id="CHEBI:30616"/>
    </ligand>
</feature>
<keyword evidence="2 4" id="KW-0547">Nucleotide-binding</keyword>
<evidence type="ECO:0000256" key="5">
    <source>
        <dbReference type="RuleBase" id="RU361279"/>
    </source>
</evidence>
<dbReference type="InterPro" id="IPR024185">
    <property type="entry name" value="FTHF_cligase-like_sf"/>
</dbReference>
<proteinExistence type="inferred from homology"/>
<comment type="similarity">
    <text evidence="1 5">Belongs to the 5-formyltetrahydrofolate cyclo-ligase family.</text>
</comment>
<reference evidence="6 7" key="1">
    <citation type="submission" date="2014-09" db="EMBL/GenBank/DDBJ databases">
        <title>Genome sequencing and annotation of Bacillus Okhensis strain Kh10-101T.</title>
        <authorList>
            <person name="Prakash J.S."/>
        </authorList>
    </citation>
    <scope>NUCLEOTIDE SEQUENCE [LARGE SCALE GENOMIC DNA]</scope>
    <source>
        <strain evidence="7">Kh10-101T</strain>
    </source>
</reference>
<dbReference type="Gene3D" id="3.40.50.10420">
    <property type="entry name" value="NagB/RpiA/CoA transferase-like"/>
    <property type="match status" value="1"/>
</dbReference>
<dbReference type="RefSeq" id="WP_034624959.1">
    <property type="nucleotide sequence ID" value="NZ_JRJU01000001.1"/>
</dbReference>